<protein>
    <submittedName>
        <fullName evidence="1">Uncharacterized protein</fullName>
    </submittedName>
</protein>
<comment type="caution">
    <text evidence="1">The sequence shown here is derived from an EMBL/GenBank/DDBJ whole genome shotgun (WGS) entry which is preliminary data.</text>
</comment>
<dbReference type="AlphaFoldDB" id="A0A225UTL0"/>
<keyword evidence="2" id="KW-1185">Reference proteome</keyword>
<dbReference type="Proteomes" id="UP000198211">
    <property type="component" value="Unassembled WGS sequence"/>
</dbReference>
<sequence>MHRTLGFAHSDLGLRYVQSIVGETGAKTKWNTFWRYFLRTWTKRCDMSLWNVSEMQRNNVVMTNRTDNPLETYNSDFAARIGASQPGLLAFIKPAKEEAAAYVRLVDDIKRRHQSPTTHAR</sequence>
<evidence type="ECO:0000313" key="2">
    <source>
        <dbReference type="Proteomes" id="UP000198211"/>
    </source>
</evidence>
<reference evidence="2" key="1">
    <citation type="submission" date="2017-03" db="EMBL/GenBank/DDBJ databases">
        <title>Phytopthora megakarya and P. palmivora, two closely related causual agents of cacao black pod achieved similar genome size and gene model numbers by different mechanisms.</title>
        <authorList>
            <person name="Ali S."/>
            <person name="Shao J."/>
            <person name="Larry D.J."/>
            <person name="Kronmiller B."/>
            <person name="Shen D."/>
            <person name="Strem M.D."/>
            <person name="Melnick R.L."/>
            <person name="Guiltinan M.J."/>
            <person name="Tyler B.M."/>
            <person name="Meinhardt L.W."/>
            <person name="Bailey B.A."/>
        </authorList>
    </citation>
    <scope>NUCLEOTIDE SEQUENCE [LARGE SCALE GENOMIC DNA]</scope>
    <source>
        <strain evidence="2">zdho120</strain>
    </source>
</reference>
<proteinExistence type="predicted"/>
<accession>A0A225UTL0</accession>
<organism evidence="1 2">
    <name type="scientific">Phytophthora megakarya</name>
    <dbReference type="NCBI Taxonomy" id="4795"/>
    <lineage>
        <taxon>Eukaryota</taxon>
        <taxon>Sar</taxon>
        <taxon>Stramenopiles</taxon>
        <taxon>Oomycota</taxon>
        <taxon>Peronosporomycetes</taxon>
        <taxon>Peronosporales</taxon>
        <taxon>Peronosporaceae</taxon>
        <taxon>Phytophthora</taxon>
    </lineage>
</organism>
<gene>
    <name evidence="1" type="ORF">PHMEG_00033432</name>
</gene>
<evidence type="ECO:0000313" key="1">
    <source>
        <dbReference type="EMBL" id="OWY96327.1"/>
    </source>
</evidence>
<name>A0A225UTL0_9STRA</name>
<dbReference type="OrthoDB" id="116650at2759"/>
<dbReference type="EMBL" id="NBNE01011791">
    <property type="protein sequence ID" value="OWY96327.1"/>
    <property type="molecule type" value="Genomic_DNA"/>
</dbReference>